<keyword evidence="2" id="KW-1185">Reference proteome</keyword>
<sequence>MNPDLIEYPLADPSVILSVSEDAFAPKTGLQVPVSLYVEKFSLTKDLLVENDYNGNENETTAVNDSTDTTAAAFRLYTHQIDVPKSSDGRISLGFTGKDGSLDHPKGASGGRIELYVESLPLDTASRIGIKVTGGHGWDGISTAEDKAPSNGGDGGNGGNVTVLLGRLLSQAITASDSLLTALNSDGSEWPIDFRDSVRSWISTMNQEEVKNVYALPSTTQDASQVLSGPKADFNRELIKAYQQLLTNEDSVLSQVTKSINVDGGTYGVGGTSAQGQGESGNSGSSGSHHSFFIDSTSTVTDSTVCYLHPVECRMLLDKAKALLFLNNDDQKAKALQYLQQLQQRLWFLGDPSCPDDLSDTNLGQAYRKAEESLAVVSGPEAEEPASIQQLRSIYSQVDKTIKMLVAPQDTFGTQNLKVPRGSFAFYQEYAARFLDDLKEIEDTYLGYLKDDLSVDQTAKAINQRGAMCDASKDQIENSIVAVKYDLTTIDSKIAVAQEDMRIAEARLTESIADVEDAISDAFKFTFVDLLKGITQVVSMKDDFTSLLGTINDGTKWAHDHLSQISKDTGLTINKAYLLNSVTQIEGSIESLHEGYTILANGNAQFDDPGCAKLVLLESQLNSLLAEFSGALGGDLLREVKDRFDRYVETTQARNSAVMDYSADVQLLINNLETIESLDSQKKDIVRDEYNVLGLEHPTLTAFMRTLYTNSLTSVQLWLEKMQQAYAFVTLDETNVIGNAMKGFEFSQFTYGMLNSVRSDLDNYYAQRIESWGQSVQTLKGVTFPVSNVRQDMQIVTNNKSTIQVAITPETVNPTTGGLIFGEGRVDIRLTNVRCFIDGAKTDTGFLDLILVHTGQEAIVDEVGTTHMFDHQPVTINFRYVIQDKDHTGPGTVDGVVNTASDDDEYAMVGPFAKWHIVINQANNPGLDLSDAQDPYLEFDIQFRVRA</sequence>
<reference evidence="1 2" key="1">
    <citation type="submission" date="2016-12" db="EMBL/GenBank/DDBJ databases">
        <title>The genomes of Aspergillus section Nigri reveals drivers in fungal speciation.</title>
        <authorList>
            <consortium name="DOE Joint Genome Institute"/>
            <person name="Vesth T.C."/>
            <person name="Nybo J."/>
            <person name="Theobald S."/>
            <person name="Brandl J."/>
            <person name="Frisvad J.C."/>
            <person name="Nielsen K.F."/>
            <person name="Lyhne E.K."/>
            <person name="Kogle M.E."/>
            <person name="Kuo A."/>
            <person name="Riley R."/>
            <person name="Clum A."/>
            <person name="Nolan M."/>
            <person name="Lipzen A."/>
            <person name="Salamov A."/>
            <person name="Henrissat B."/>
            <person name="Wiebenga A."/>
            <person name="De Vries R.P."/>
            <person name="Grigoriev I.V."/>
            <person name="Mortensen U.H."/>
            <person name="Andersen M.R."/>
            <person name="Baker S.E."/>
        </authorList>
    </citation>
    <scope>NUCLEOTIDE SEQUENCE [LARGE SCALE GENOMIC DNA]</scope>
    <source>
        <strain evidence="1 2">IBT 23096</strain>
    </source>
</reference>
<dbReference type="OrthoDB" id="10016792at2759"/>
<evidence type="ECO:0008006" key="3">
    <source>
        <dbReference type="Google" id="ProtNLM"/>
    </source>
</evidence>
<organism evidence="1 2">
    <name type="scientific">Aspergillus steynii IBT 23096</name>
    <dbReference type="NCBI Taxonomy" id="1392250"/>
    <lineage>
        <taxon>Eukaryota</taxon>
        <taxon>Fungi</taxon>
        <taxon>Dikarya</taxon>
        <taxon>Ascomycota</taxon>
        <taxon>Pezizomycotina</taxon>
        <taxon>Eurotiomycetes</taxon>
        <taxon>Eurotiomycetidae</taxon>
        <taxon>Eurotiales</taxon>
        <taxon>Aspergillaceae</taxon>
        <taxon>Aspergillus</taxon>
        <taxon>Aspergillus subgen. Circumdati</taxon>
    </lineage>
</organism>
<dbReference type="Proteomes" id="UP000234275">
    <property type="component" value="Unassembled WGS sequence"/>
</dbReference>
<name>A0A2I2FZW0_9EURO</name>
<evidence type="ECO:0000313" key="1">
    <source>
        <dbReference type="EMBL" id="PLB46178.1"/>
    </source>
</evidence>
<dbReference type="EMBL" id="MSFO01000007">
    <property type="protein sequence ID" value="PLB46178.1"/>
    <property type="molecule type" value="Genomic_DNA"/>
</dbReference>
<dbReference type="GeneID" id="36559481"/>
<dbReference type="STRING" id="1392250.A0A2I2FZW0"/>
<protein>
    <recommendedName>
        <fullName evidence="3">Serine protein kinase</fullName>
    </recommendedName>
</protein>
<dbReference type="VEuPathDB" id="FungiDB:P170DRAFT_458304"/>
<evidence type="ECO:0000313" key="2">
    <source>
        <dbReference type="Proteomes" id="UP000234275"/>
    </source>
</evidence>
<gene>
    <name evidence="1" type="ORF">P170DRAFT_458304</name>
</gene>
<comment type="caution">
    <text evidence="1">The sequence shown here is derived from an EMBL/GenBank/DDBJ whole genome shotgun (WGS) entry which is preliminary data.</text>
</comment>
<dbReference type="AlphaFoldDB" id="A0A2I2FZW0"/>
<proteinExistence type="predicted"/>
<accession>A0A2I2FZW0</accession>
<dbReference type="RefSeq" id="XP_024701480.1">
    <property type="nucleotide sequence ID" value="XM_024851782.1"/>
</dbReference>